<comment type="caution">
    <text evidence="2">The sequence shown here is derived from an EMBL/GenBank/DDBJ whole genome shotgun (WGS) entry which is preliminary data.</text>
</comment>
<keyword evidence="1" id="KW-0472">Membrane</keyword>
<sequence length="107" mass="12649">MEITCCPTLVCSLLLSRFSSPSRQTILWFNWHYRIRLVMLEHPCYFSQLQAGNSFILFQLFELPVQVISFLNNFISLFLLGSDFLFIIFLSHLIFFFCSLNTFTNVF</sequence>
<gene>
    <name evidence="2" type="ORF">ECRASSUSDP1_LOCUS16402</name>
</gene>
<keyword evidence="1" id="KW-0812">Transmembrane</keyword>
<dbReference type="AlphaFoldDB" id="A0AAD1XLU3"/>
<evidence type="ECO:0000313" key="2">
    <source>
        <dbReference type="EMBL" id="CAI2375042.1"/>
    </source>
</evidence>
<evidence type="ECO:0000256" key="1">
    <source>
        <dbReference type="SAM" id="Phobius"/>
    </source>
</evidence>
<dbReference type="EMBL" id="CAMPGE010016489">
    <property type="protein sequence ID" value="CAI2375042.1"/>
    <property type="molecule type" value="Genomic_DNA"/>
</dbReference>
<reference evidence="2" key="1">
    <citation type="submission" date="2023-07" db="EMBL/GenBank/DDBJ databases">
        <authorList>
            <consortium name="AG Swart"/>
            <person name="Singh M."/>
            <person name="Singh A."/>
            <person name="Seah K."/>
            <person name="Emmerich C."/>
        </authorList>
    </citation>
    <scope>NUCLEOTIDE SEQUENCE</scope>
    <source>
        <strain evidence="2">DP1</strain>
    </source>
</reference>
<name>A0AAD1XLU3_EUPCR</name>
<keyword evidence="3" id="KW-1185">Reference proteome</keyword>
<proteinExistence type="predicted"/>
<keyword evidence="1" id="KW-1133">Transmembrane helix</keyword>
<accession>A0AAD1XLU3</accession>
<feature type="transmembrane region" description="Helical" evidence="1">
    <location>
        <begin position="77"/>
        <end position="97"/>
    </location>
</feature>
<dbReference type="Proteomes" id="UP001295684">
    <property type="component" value="Unassembled WGS sequence"/>
</dbReference>
<organism evidence="2 3">
    <name type="scientific">Euplotes crassus</name>
    <dbReference type="NCBI Taxonomy" id="5936"/>
    <lineage>
        <taxon>Eukaryota</taxon>
        <taxon>Sar</taxon>
        <taxon>Alveolata</taxon>
        <taxon>Ciliophora</taxon>
        <taxon>Intramacronucleata</taxon>
        <taxon>Spirotrichea</taxon>
        <taxon>Hypotrichia</taxon>
        <taxon>Euplotida</taxon>
        <taxon>Euplotidae</taxon>
        <taxon>Moneuplotes</taxon>
    </lineage>
</organism>
<protein>
    <submittedName>
        <fullName evidence="2">Uncharacterized protein</fullName>
    </submittedName>
</protein>
<evidence type="ECO:0000313" key="3">
    <source>
        <dbReference type="Proteomes" id="UP001295684"/>
    </source>
</evidence>